<name>A0ABZ1N584_9NOCA</name>
<proteinExistence type="predicted"/>
<keyword evidence="1" id="KW-1133">Transmembrane helix</keyword>
<evidence type="ECO:0000313" key="2">
    <source>
        <dbReference type="EMBL" id="WTY34964.1"/>
    </source>
</evidence>
<keyword evidence="3" id="KW-1185">Reference proteome</keyword>
<feature type="transmembrane region" description="Helical" evidence="1">
    <location>
        <begin position="12"/>
        <end position="32"/>
    </location>
</feature>
<protein>
    <submittedName>
        <fullName evidence="2">DUF6463 family protein</fullName>
    </submittedName>
</protein>
<dbReference type="EMBL" id="CP109527">
    <property type="protein sequence ID" value="WTY34964.1"/>
    <property type="molecule type" value="Genomic_DNA"/>
</dbReference>
<evidence type="ECO:0000256" key="1">
    <source>
        <dbReference type="SAM" id="Phobius"/>
    </source>
</evidence>
<gene>
    <name evidence="2" type="ORF">OG308_27215</name>
</gene>
<keyword evidence="1" id="KW-0812">Transmembrane</keyword>
<evidence type="ECO:0000313" key="3">
    <source>
        <dbReference type="Proteomes" id="UP001621418"/>
    </source>
</evidence>
<dbReference type="RefSeq" id="WP_328663889.1">
    <property type="nucleotide sequence ID" value="NZ_CP108014.1"/>
</dbReference>
<dbReference type="InterPro" id="IPR045590">
    <property type="entry name" value="DUF6463"/>
</dbReference>
<accession>A0ABZ1N584</accession>
<feature type="transmembrane region" description="Helical" evidence="1">
    <location>
        <begin position="38"/>
        <end position="59"/>
    </location>
</feature>
<dbReference type="Proteomes" id="UP001621418">
    <property type="component" value="Chromosome"/>
</dbReference>
<keyword evidence="1" id="KW-0472">Membrane</keyword>
<reference evidence="2 3" key="1">
    <citation type="submission" date="2022-10" db="EMBL/GenBank/DDBJ databases">
        <title>The complete genomes of actinobacterial strains from the NBC collection.</title>
        <authorList>
            <person name="Joergensen T.S."/>
            <person name="Alvarez Arevalo M."/>
            <person name="Sterndorff E.B."/>
            <person name="Faurdal D."/>
            <person name="Vuksanovic O."/>
            <person name="Mourched A.-S."/>
            <person name="Charusanti P."/>
            <person name="Shaw S."/>
            <person name="Blin K."/>
            <person name="Weber T."/>
        </authorList>
    </citation>
    <scope>NUCLEOTIDE SEQUENCE [LARGE SCALE GENOMIC DNA]</scope>
    <source>
        <strain evidence="2 3">NBC_01413</strain>
    </source>
</reference>
<dbReference type="Pfam" id="PF20064">
    <property type="entry name" value="DUF6463"/>
    <property type="match status" value="1"/>
</dbReference>
<feature type="transmembrane region" description="Helical" evidence="1">
    <location>
        <begin position="71"/>
        <end position="95"/>
    </location>
</feature>
<organism evidence="2 3">
    <name type="scientific">Nocardia salmonicida</name>
    <dbReference type="NCBI Taxonomy" id="53431"/>
    <lineage>
        <taxon>Bacteria</taxon>
        <taxon>Bacillati</taxon>
        <taxon>Actinomycetota</taxon>
        <taxon>Actinomycetes</taxon>
        <taxon>Mycobacteriales</taxon>
        <taxon>Nocardiaceae</taxon>
        <taxon>Nocardia</taxon>
    </lineage>
</organism>
<dbReference type="GeneID" id="91377833"/>
<sequence>MDSKTSFPLAGALLAFIGTVHTALGVALFVFADQDVELTFWFTEFGVLSIGFGIAMIALERASGYVPGAVLLVLGAVTVFGLAFMPVSGFVMVLLPLGVGSYGWWRTRNERVAA</sequence>